<dbReference type="OrthoDB" id="428233at2759"/>
<accession>A0A9P1CX96</accession>
<comment type="caution">
    <text evidence="3">The sequence shown here is derived from an EMBL/GenBank/DDBJ whole genome shotgun (WGS) entry which is preliminary data.</text>
</comment>
<dbReference type="Proteomes" id="UP001152797">
    <property type="component" value="Unassembled WGS sequence"/>
</dbReference>
<evidence type="ECO:0000313" key="5">
    <source>
        <dbReference type="Proteomes" id="UP001152797"/>
    </source>
</evidence>
<name>A0A9P1CX96_9DINO</name>
<feature type="signal peptide" evidence="2">
    <location>
        <begin position="1"/>
        <end position="17"/>
    </location>
</feature>
<reference evidence="4" key="2">
    <citation type="submission" date="2024-04" db="EMBL/GenBank/DDBJ databases">
        <authorList>
            <person name="Chen Y."/>
            <person name="Shah S."/>
            <person name="Dougan E. K."/>
            <person name="Thang M."/>
            <person name="Chan C."/>
        </authorList>
    </citation>
    <scope>NUCLEOTIDE SEQUENCE [LARGE SCALE GENOMIC DNA]</scope>
</reference>
<gene>
    <name evidence="3" type="ORF">C1SCF055_LOCUS26448</name>
</gene>
<evidence type="ECO:0000313" key="3">
    <source>
        <dbReference type="EMBL" id="CAI4000322.1"/>
    </source>
</evidence>
<dbReference type="EMBL" id="CAMXCT010002771">
    <property type="protein sequence ID" value="CAI4000322.1"/>
    <property type="molecule type" value="Genomic_DNA"/>
</dbReference>
<keyword evidence="5" id="KW-1185">Reference proteome</keyword>
<dbReference type="EMBL" id="CAMXCT020002771">
    <property type="protein sequence ID" value="CAL1153697.1"/>
    <property type="molecule type" value="Genomic_DNA"/>
</dbReference>
<feature type="compositionally biased region" description="Basic and acidic residues" evidence="1">
    <location>
        <begin position="174"/>
        <end position="186"/>
    </location>
</feature>
<evidence type="ECO:0000313" key="4">
    <source>
        <dbReference type="EMBL" id="CAL1153697.1"/>
    </source>
</evidence>
<reference evidence="3" key="1">
    <citation type="submission" date="2022-10" db="EMBL/GenBank/DDBJ databases">
        <authorList>
            <person name="Chen Y."/>
            <person name="Dougan E. K."/>
            <person name="Chan C."/>
            <person name="Rhodes N."/>
            <person name="Thang M."/>
        </authorList>
    </citation>
    <scope>NUCLEOTIDE SEQUENCE</scope>
</reference>
<keyword evidence="2" id="KW-0732">Signal</keyword>
<protein>
    <submittedName>
        <fullName evidence="3">Uncharacterized protein</fullName>
    </submittedName>
</protein>
<feature type="chain" id="PRO_5043270923" evidence="2">
    <location>
        <begin position="18"/>
        <end position="357"/>
    </location>
</feature>
<evidence type="ECO:0000256" key="2">
    <source>
        <dbReference type="SAM" id="SignalP"/>
    </source>
</evidence>
<feature type="region of interest" description="Disordered" evidence="1">
    <location>
        <begin position="174"/>
        <end position="220"/>
    </location>
</feature>
<organism evidence="3">
    <name type="scientific">Cladocopium goreaui</name>
    <dbReference type="NCBI Taxonomy" id="2562237"/>
    <lineage>
        <taxon>Eukaryota</taxon>
        <taxon>Sar</taxon>
        <taxon>Alveolata</taxon>
        <taxon>Dinophyceae</taxon>
        <taxon>Suessiales</taxon>
        <taxon>Symbiodiniaceae</taxon>
        <taxon>Cladocopium</taxon>
    </lineage>
</organism>
<sequence length="357" mass="39107">MVAYLIIALFGAHAALGDDSIRGEAAPLALWASIRENRTAVKPLYASMAGHDPASGKNWTSKPKQQVNAWNKTMQHTYHTYIPSSYQKLPSKAADIRASSAASSDEQKFTGYSSQYGGLAKIAMRGAKNDFHQRSRTSTGAMSDIPEMHEYADRYSSRQSSHDTDYKTYLKDYAGNEKGQDGEKYMKASGSTGSSVPDYQHFAGSSYASGDQGKSDQKKPYQKYMRGRSSWDEQYGHSSGWKTQLSGVVPSFVPRFVADPGAQALGSARAEAVDATQLPSSQDGLRQWYWLATASQLVLFPAKNATTSGFGSFTLTSKSSKSCIHIQRNIGRSRISTQGQRFHCGVFQVNVCGLFPF</sequence>
<dbReference type="AlphaFoldDB" id="A0A9P1CX96"/>
<proteinExistence type="predicted"/>
<evidence type="ECO:0000256" key="1">
    <source>
        <dbReference type="SAM" id="MobiDB-lite"/>
    </source>
</evidence>
<dbReference type="EMBL" id="CAMXCT030002771">
    <property type="protein sequence ID" value="CAL4787634.1"/>
    <property type="molecule type" value="Genomic_DNA"/>
</dbReference>